<dbReference type="OrthoDB" id="3864082at2"/>
<dbReference type="InterPro" id="IPR036390">
    <property type="entry name" value="WH_DNA-bd_sf"/>
</dbReference>
<dbReference type="SMART" id="SM00345">
    <property type="entry name" value="HTH_GNTR"/>
    <property type="match status" value="1"/>
</dbReference>
<protein>
    <submittedName>
        <fullName evidence="5">GntR family transcriptional regulator</fullName>
    </submittedName>
</protein>
<dbReference type="Gene3D" id="1.20.120.530">
    <property type="entry name" value="GntR ligand-binding domain-like"/>
    <property type="match status" value="1"/>
</dbReference>
<sequence length="228" mass="25463">MKSDRPEQRSLRAQVEQALSRAIITGELAPGALLTVPTLAQQFAVSATPVREAMLELESRGFVAPVRNKGFRVTEVSDEVLRELVEVRRLLEPPAMRRLAQQFPQERLADLRHVAEQIVAGAESGDLRAFLNADVEFHLTLTRMVGNELLTDLVEDLRSRTRLVGLAAMHESNRLGEWAVEHLELLDLLAGGDADGAYGLMHRHIHHTLGWWEGDPGPQFQPEILGYD</sequence>
<dbReference type="InterPro" id="IPR011711">
    <property type="entry name" value="GntR_C"/>
</dbReference>
<reference evidence="5 6" key="1">
    <citation type="submission" date="2019-01" db="EMBL/GenBank/DDBJ databases">
        <title>Genome sequencing of strain FW100M-8.</title>
        <authorList>
            <person name="Heo J."/>
            <person name="Kim S.-J."/>
            <person name="Kim J.-S."/>
            <person name="Hong S.-B."/>
            <person name="Kwon S.-W."/>
        </authorList>
    </citation>
    <scope>NUCLEOTIDE SEQUENCE [LARGE SCALE GENOMIC DNA]</scope>
    <source>
        <strain evidence="5 6">FW100M-8</strain>
    </source>
</reference>
<feature type="domain" description="HTH gntR-type" evidence="4">
    <location>
        <begin position="9"/>
        <end position="76"/>
    </location>
</feature>
<dbReference type="SUPFAM" id="SSF48008">
    <property type="entry name" value="GntR ligand-binding domain-like"/>
    <property type="match status" value="1"/>
</dbReference>
<evidence type="ECO:0000259" key="4">
    <source>
        <dbReference type="PROSITE" id="PS50949"/>
    </source>
</evidence>
<dbReference type="AlphaFoldDB" id="A0A4V0YGZ1"/>
<evidence type="ECO:0000313" key="5">
    <source>
        <dbReference type="EMBL" id="QAY72891.1"/>
    </source>
</evidence>
<evidence type="ECO:0000256" key="1">
    <source>
        <dbReference type="ARBA" id="ARBA00023015"/>
    </source>
</evidence>
<dbReference type="Pfam" id="PF07729">
    <property type="entry name" value="FCD"/>
    <property type="match status" value="1"/>
</dbReference>
<dbReference type="PROSITE" id="PS50949">
    <property type="entry name" value="HTH_GNTR"/>
    <property type="match status" value="1"/>
</dbReference>
<evidence type="ECO:0000313" key="6">
    <source>
        <dbReference type="Proteomes" id="UP000291259"/>
    </source>
</evidence>
<dbReference type="InterPro" id="IPR008920">
    <property type="entry name" value="TF_FadR/GntR_C"/>
</dbReference>
<dbReference type="SMART" id="SM00895">
    <property type="entry name" value="FCD"/>
    <property type="match status" value="1"/>
</dbReference>
<evidence type="ECO:0000256" key="2">
    <source>
        <dbReference type="ARBA" id="ARBA00023125"/>
    </source>
</evidence>
<gene>
    <name evidence="5" type="ORF">ET445_05585</name>
</gene>
<dbReference type="PANTHER" id="PTHR43537">
    <property type="entry name" value="TRANSCRIPTIONAL REGULATOR, GNTR FAMILY"/>
    <property type="match status" value="1"/>
</dbReference>
<dbReference type="InterPro" id="IPR036388">
    <property type="entry name" value="WH-like_DNA-bd_sf"/>
</dbReference>
<dbReference type="Pfam" id="PF00392">
    <property type="entry name" value="GntR"/>
    <property type="match status" value="1"/>
</dbReference>
<proteinExistence type="predicted"/>
<keyword evidence="3" id="KW-0804">Transcription</keyword>
<dbReference type="CDD" id="cd07377">
    <property type="entry name" value="WHTH_GntR"/>
    <property type="match status" value="1"/>
</dbReference>
<dbReference type="GO" id="GO:0003700">
    <property type="term" value="F:DNA-binding transcription factor activity"/>
    <property type="evidence" value="ECO:0007669"/>
    <property type="project" value="InterPro"/>
</dbReference>
<dbReference type="RefSeq" id="WP_129189616.1">
    <property type="nucleotide sequence ID" value="NZ_CP035491.1"/>
</dbReference>
<dbReference type="PANTHER" id="PTHR43537:SF45">
    <property type="entry name" value="GNTR FAMILY REGULATORY PROTEIN"/>
    <property type="match status" value="1"/>
</dbReference>
<organism evidence="5 6">
    <name type="scientific">Agromyces protaetiae</name>
    <dbReference type="NCBI Taxonomy" id="2509455"/>
    <lineage>
        <taxon>Bacteria</taxon>
        <taxon>Bacillati</taxon>
        <taxon>Actinomycetota</taxon>
        <taxon>Actinomycetes</taxon>
        <taxon>Micrococcales</taxon>
        <taxon>Microbacteriaceae</taxon>
        <taxon>Agromyces</taxon>
    </lineage>
</organism>
<dbReference type="InterPro" id="IPR000524">
    <property type="entry name" value="Tscrpt_reg_HTH_GntR"/>
</dbReference>
<dbReference type="SUPFAM" id="SSF46785">
    <property type="entry name" value="Winged helix' DNA-binding domain"/>
    <property type="match status" value="1"/>
</dbReference>
<dbReference type="EMBL" id="CP035491">
    <property type="protein sequence ID" value="QAY72891.1"/>
    <property type="molecule type" value="Genomic_DNA"/>
</dbReference>
<accession>A0A4V0YGZ1</accession>
<keyword evidence="1" id="KW-0805">Transcription regulation</keyword>
<evidence type="ECO:0000256" key="3">
    <source>
        <dbReference type="ARBA" id="ARBA00023163"/>
    </source>
</evidence>
<name>A0A4V0YGZ1_9MICO</name>
<dbReference type="Gene3D" id="1.10.10.10">
    <property type="entry name" value="Winged helix-like DNA-binding domain superfamily/Winged helix DNA-binding domain"/>
    <property type="match status" value="1"/>
</dbReference>
<dbReference type="Proteomes" id="UP000291259">
    <property type="component" value="Chromosome"/>
</dbReference>
<dbReference type="KEGG" id="agf:ET445_05585"/>
<dbReference type="GO" id="GO:0003677">
    <property type="term" value="F:DNA binding"/>
    <property type="evidence" value="ECO:0007669"/>
    <property type="project" value="UniProtKB-KW"/>
</dbReference>
<keyword evidence="6" id="KW-1185">Reference proteome</keyword>
<keyword evidence="2" id="KW-0238">DNA-binding</keyword>